<evidence type="ECO:0000313" key="2">
    <source>
        <dbReference type="Proteomes" id="UP000807504"/>
    </source>
</evidence>
<gene>
    <name evidence="1" type="ORF">HNY73_014800</name>
</gene>
<accession>A0A8T0EQM9</accession>
<dbReference type="InterPro" id="IPR036865">
    <property type="entry name" value="CRAL-TRIO_dom_sf"/>
</dbReference>
<name>A0A8T0EQM9_ARGBR</name>
<dbReference type="Proteomes" id="UP000807504">
    <property type="component" value="Unassembled WGS sequence"/>
</dbReference>
<reference evidence="1" key="1">
    <citation type="journal article" date="2020" name="bioRxiv">
        <title>Chromosome-level reference genome of the European wasp spider Argiope bruennichi: a resource for studies on range expansion and evolutionary adaptation.</title>
        <authorList>
            <person name="Sheffer M.M."/>
            <person name="Hoppe A."/>
            <person name="Krehenwinkel H."/>
            <person name="Uhl G."/>
            <person name="Kuss A.W."/>
            <person name="Jensen L."/>
            <person name="Jensen C."/>
            <person name="Gillespie R.G."/>
            <person name="Hoff K.J."/>
            <person name="Prost S."/>
        </authorList>
    </citation>
    <scope>NUCLEOTIDE SEQUENCE</scope>
</reference>
<organism evidence="1 2">
    <name type="scientific">Argiope bruennichi</name>
    <name type="common">Wasp spider</name>
    <name type="synonym">Aranea bruennichi</name>
    <dbReference type="NCBI Taxonomy" id="94029"/>
    <lineage>
        <taxon>Eukaryota</taxon>
        <taxon>Metazoa</taxon>
        <taxon>Ecdysozoa</taxon>
        <taxon>Arthropoda</taxon>
        <taxon>Chelicerata</taxon>
        <taxon>Arachnida</taxon>
        <taxon>Araneae</taxon>
        <taxon>Araneomorphae</taxon>
        <taxon>Entelegynae</taxon>
        <taxon>Araneoidea</taxon>
        <taxon>Araneidae</taxon>
        <taxon>Argiope</taxon>
    </lineage>
</organism>
<proteinExistence type="predicted"/>
<dbReference type="Gene3D" id="3.40.525.10">
    <property type="entry name" value="CRAL-TRIO lipid binding domain"/>
    <property type="match status" value="1"/>
</dbReference>
<protein>
    <submittedName>
        <fullName evidence="1">Uncharacterized protein</fullName>
    </submittedName>
</protein>
<evidence type="ECO:0000313" key="1">
    <source>
        <dbReference type="EMBL" id="KAF8778027.1"/>
    </source>
</evidence>
<keyword evidence="2" id="KW-1185">Reference proteome</keyword>
<dbReference type="SUPFAM" id="SSF52087">
    <property type="entry name" value="CRAL/TRIO domain"/>
    <property type="match status" value="1"/>
</dbReference>
<comment type="caution">
    <text evidence="1">The sequence shown here is derived from an EMBL/GenBank/DDBJ whole genome shotgun (WGS) entry which is preliminary data.</text>
</comment>
<dbReference type="EMBL" id="JABXBU010002072">
    <property type="protein sequence ID" value="KAF8778027.1"/>
    <property type="molecule type" value="Genomic_DNA"/>
</dbReference>
<reference evidence="1" key="2">
    <citation type="submission" date="2020-06" db="EMBL/GenBank/DDBJ databases">
        <authorList>
            <person name="Sheffer M."/>
        </authorList>
    </citation>
    <scope>NUCLEOTIDE SEQUENCE</scope>
</reference>
<sequence length="71" mass="8432">MHSNDGWESLHSSIPPEVLPEEYGGKLKFDSFINVLENIEELDEHFRKYLRFGYIKTKASRQCFRPICQKK</sequence>
<dbReference type="AlphaFoldDB" id="A0A8T0EQM9"/>